<dbReference type="GO" id="GO:0005829">
    <property type="term" value="C:cytosol"/>
    <property type="evidence" value="ECO:0007669"/>
    <property type="project" value="TreeGrafter"/>
</dbReference>
<comment type="caution">
    <text evidence="9">The sequence shown here is derived from an EMBL/GenBank/DDBJ whole genome shotgun (WGS) entry which is preliminary data.</text>
</comment>
<evidence type="ECO:0000256" key="2">
    <source>
        <dbReference type="ARBA" id="ARBA00022540"/>
    </source>
</evidence>
<evidence type="ECO:0000256" key="6">
    <source>
        <dbReference type="RuleBase" id="RU000646"/>
    </source>
</evidence>
<accession>A0A926HWN6</accession>
<feature type="domain" description="Translation initiation factor 3 N-terminal" evidence="8">
    <location>
        <begin position="26"/>
        <end position="95"/>
    </location>
</feature>
<dbReference type="SUPFAM" id="SSF54364">
    <property type="entry name" value="Translation initiation factor IF3, N-terminal domain"/>
    <property type="match status" value="1"/>
</dbReference>
<dbReference type="RefSeq" id="WP_407926348.1">
    <property type="nucleotide sequence ID" value="NZ_JACRSS010000005.1"/>
</dbReference>
<dbReference type="InterPro" id="IPR036788">
    <property type="entry name" value="T_IF-3_C_sf"/>
</dbReference>
<evidence type="ECO:0000259" key="8">
    <source>
        <dbReference type="Pfam" id="PF05198"/>
    </source>
</evidence>
<comment type="subcellular location">
    <subcellularLocation>
        <location evidence="4 6">Cytoplasm</location>
    </subcellularLocation>
</comment>
<keyword evidence="10" id="KW-1185">Reference proteome</keyword>
<evidence type="ECO:0000313" key="10">
    <source>
        <dbReference type="Proteomes" id="UP000617951"/>
    </source>
</evidence>
<keyword evidence="3 4" id="KW-0648">Protein biosynthesis</keyword>
<comment type="similarity">
    <text evidence="1 4 6">Belongs to the IF-3 family.</text>
</comment>
<dbReference type="Gene3D" id="3.10.20.80">
    <property type="entry name" value="Translation initiation factor 3 (IF-3), N-terminal domain"/>
    <property type="match status" value="1"/>
</dbReference>
<dbReference type="FunFam" id="3.30.110.10:FF:000001">
    <property type="entry name" value="Translation initiation factor IF-3"/>
    <property type="match status" value="1"/>
</dbReference>
<proteinExistence type="inferred from homology"/>
<gene>
    <name evidence="4 9" type="primary">infC</name>
    <name evidence="9" type="ORF">H8693_09585</name>
</gene>
<name>A0A926HWN6_9FIRM</name>
<protein>
    <recommendedName>
        <fullName evidence="4 5">Translation initiation factor IF-3</fullName>
    </recommendedName>
</protein>
<dbReference type="Proteomes" id="UP000617951">
    <property type="component" value="Unassembled WGS sequence"/>
</dbReference>
<dbReference type="InterPro" id="IPR019813">
    <property type="entry name" value="Translation_initiation_fac3_CS"/>
</dbReference>
<comment type="function">
    <text evidence="4 6">IF-3 binds to the 30S ribosomal subunit and shifts the equilibrium between 70S ribosomes and their 50S and 30S subunits in favor of the free subunits, thus enhancing the availability of 30S subunits on which protein synthesis initiation begins.</text>
</comment>
<dbReference type="InterPro" id="IPR019815">
    <property type="entry name" value="Translation_initiation_fac_3_C"/>
</dbReference>
<dbReference type="NCBIfam" id="TIGR00168">
    <property type="entry name" value="infC"/>
    <property type="match status" value="1"/>
</dbReference>
<dbReference type="GO" id="GO:0043022">
    <property type="term" value="F:ribosome binding"/>
    <property type="evidence" value="ECO:0007669"/>
    <property type="project" value="UniProtKB-ARBA"/>
</dbReference>
<dbReference type="HAMAP" id="MF_00080">
    <property type="entry name" value="IF_3"/>
    <property type="match status" value="1"/>
</dbReference>
<organism evidence="9 10">
    <name type="scientific">Guopingia tenuis</name>
    <dbReference type="NCBI Taxonomy" id="2763656"/>
    <lineage>
        <taxon>Bacteria</taxon>
        <taxon>Bacillati</taxon>
        <taxon>Bacillota</taxon>
        <taxon>Clostridia</taxon>
        <taxon>Christensenellales</taxon>
        <taxon>Christensenellaceae</taxon>
        <taxon>Guopingia</taxon>
    </lineage>
</organism>
<evidence type="ECO:0000256" key="1">
    <source>
        <dbReference type="ARBA" id="ARBA00005439"/>
    </source>
</evidence>
<evidence type="ECO:0000256" key="5">
    <source>
        <dbReference type="NCBIfam" id="TIGR00168"/>
    </source>
</evidence>
<evidence type="ECO:0000256" key="3">
    <source>
        <dbReference type="ARBA" id="ARBA00022917"/>
    </source>
</evidence>
<comment type="subunit">
    <text evidence="4 6">Monomer.</text>
</comment>
<keyword evidence="4" id="KW-0963">Cytoplasm</keyword>
<dbReference type="PANTHER" id="PTHR10938:SF0">
    <property type="entry name" value="TRANSLATION INITIATION FACTOR IF-3, MITOCHONDRIAL"/>
    <property type="match status" value="1"/>
</dbReference>
<keyword evidence="2 4" id="KW-0396">Initiation factor</keyword>
<feature type="domain" description="Translation initiation factor 3 C-terminal" evidence="7">
    <location>
        <begin position="102"/>
        <end position="186"/>
    </location>
</feature>
<dbReference type="GO" id="GO:0003743">
    <property type="term" value="F:translation initiation factor activity"/>
    <property type="evidence" value="ECO:0007669"/>
    <property type="project" value="UniProtKB-UniRule"/>
</dbReference>
<dbReference type="InterPro" id="IPR036787">
    <property type="entry name" value="T_IF-3_N_sf"/>
</dbReference>
<dbReference type="SUPFAM" id="SSF55200">
    <property type="entry name" value="Translation initiation factor IF3, C-terminal domain"/>
    <property type="match status" value="1"/>
</dbReference>
<dbReference type="PANTHER" id="PTHR10938">
    <property type="entry name" value="TRANSLATION INITIATION FACTOR IF-3"/>
    <property type="match status" value="1"/>
</dbReference>
<dbReference type="FunFam" id="3.10.20.80:FF:000001">
    <property type="entry name" value="Translation initiation factor IF-3"/>
    <property type="match status" value="1"/>
</dbReference>
<dbReference type="PROSITE" id="PS00938">
    <property type="entry name" value="IF3"/>
    <property type="match status" value="1"/>
</dbReference>
<dbReference type="Pfam" id="PF00707">
    <property type="entry name" value="IF3_C"/>
    <property type="match status" value="1"/>
</dbReference>
<dbReference type="GO" id="GO:0016020">
    <property type="term" value="C:membrane"/>
    <property type="evidence" value="ECO:0007669"/>
    <property type="project" value="TreeGrafter"/>
</dbReference>
<dbReference type="Pfam" id="PF05198">
    <property type="entry name" value="IF3_N"/>
    <property type="match status" value="1"/>
</dbReference>
<dbReference type="EMBL" id="JACRSS010000005">
    <property type="protein sequence ID" value="MBC8539179.1"/>
    <property type="molecule type" value="Genomic_DNA"/>
</dbReference>
<sequence length="187" mass="21001">MDCSGVGLLFDRIIKEAFFIANELLINEQITDREVRVIGENGEQLGIMSRMEALKAAEAADLDLVNISPKAAPPVCKIMDYGKYRFEQGKRQKEAKKNQKIITLKETRLSPTIDVHDMQVKAKNTAKFLAGGDKVKVSIRFRGRQLSHTDNGLNVMNTFLTMLDNATVEKPAKMEGRNMFMILAPKN</sequence>
<evidence type="ECO:0000256" key="4">
    <source>
        <dbReference type="HAMAP-Rule" id="MF_00080"/>
    </source>
</evidence>
<dbReference type="GO" id="GO:0032790">
    <property type="term" value="P:ribosome disassembly"/>
    <property type="evidence" value="ECO:0007669"/>
    <property type="project" value="TreeGrafter"/>
</dbReference>
<dbReference type="InterPro" id="IPR001288">
    <property type="entry name" value="Translation_initiation_fac_3"/>
</dbReference>
<dbReference type="InterPro" id="IPR019814">
    <property type="entry name" value="Translation_initiation_fac_3_N"/>
</dbReference>
<reference evidence="9" key="1">
    <citation type="submission" date="2020-08" db="EMBL/GenBank/DDBJ databases">
        <title>Genome public.</title>
        <authorList>
            <person name="Liu C."/>
            <person name="Sun Q."/>
        </authorList>
    </citation>
    <scope>NUCLEOTIDE SEQUENCE</scope>
    <source>
        <strain evidence="9">NSJ-63</strain>
    </source>
</reference>
<dbReference type="Gene3D" id="3.30.110.10">
    <property type="entry name" value="Translation initiation factor 3 (IF-3), C-terminal domain"/>
    <property type="match status" value="1"/>
</dbReference>
<evidence type="ECO:0000313" key="9">
    <source>
        <dbReference type="EMBL" id="MBC8539179.1"/>
    </source>
</evidence>
<evidence type="ECO:0000259" key="7">
    <source>
        <dbReference type="Pfam" id="PF00707"/>
    </source>
</evidence>
<dbReference type="AlphaFoldDB" id="A0A926HWN6"/>